<accession>A0AAD7B657</accession>
<keyword evidence="2" id="KW-0472">Membrane</keyword>
<proteinExistence type="predicted"/>
<evidence type="ECO:0000313" key="3">
    <source>
        <dbReference type="EMBL" id="KAJ7611231.1"/>
    </source>
</evidence>
<evidence type="ECO:0000256" key="2">
    <source>
        <dbReference type="SAM" id="Phobius"/>
    </source>
</evidence>
<organism evidence="3 4">
    <name type="scientific">Roridomyces roridus</name>
    <dbReference type="NCBI Taxonomy" id="1738132"/>
    <lineage>
        <taxon>Eukaryota</taxon>
        <taxon>Fungi</taxon>
        <taxon>Dikarya</taxon>
        <taxon>Basidiomycota</taxon>
        <taxon>Agaricomycotina</taxon>
        <taxon>Agaricomycetes</taxon>
        <taxon>Agaricomycetidae</taxon>
        <taxon>Agaricales</taxon>
        <taxon>Marasmiineae</taxon>
        <taxon>Mycenaceae</taxon>
        <taxon>Roridomyces</taxon>
    </lineage>
</organism>
<gene>
    <name evidence="3" type="ORF">FB45DRAFT_875435</name>
</gene>
<keyword evidence="2" id="KW-0812">Transmembrane</keyword>
<name>A0AAD7B657_9AGAR</name>
<dbReference type="EMBL" id="JARKIF010000033">
    <property type="protein sequence ID" value="KAJ7611231.1"/>
    <property type="molecule type" value="Genomic_DNA"/>
</dbReference>
<keyword evidence="1" id="KW-0175">Coiled coil</keyword>
<keyword evidence="4" id="KW-1185">Reference proteome</keyword>
<sequence length="376" mass="41120">MGNHKHHEDAEHMQSLWEHSGYLSEALFNAGRVASEDPSVAALVCWVLTAQLLFSVVRFSITDVPRLTAQQEFDATDMQGTATQFERAPHPARNTPLAFCPGAMALHLSTNSKFKLDFVRQTFECGINASPSNVHTSNISSSDSQVLHYLAGKAAPPNWIFAMVSATPTLSLEHHLFHRDETAGPSSSITPASGGHKLQTGAIAAIAVGIVSILLLTLGLLLGYRRRRTHSRDAAADKRVDLFEQLQDDDTTLAAEALHPYPILYPDIAPVAGREAVEDRTKARRAYLQNELRAAQEKIAHIQSQSTQVHAPRTLVRFGTGRGSQGESETVAQLREQNATYEARIRQLEAEMMSPWALGLSDELPPGYEEGVGSEV</sequence>
<keyword evidence="2" id="KW-1133">Transmembrane helix</keyword>
<feature type="transmembrane region" description="Helical" evidence="2">
    <location>
        <begin position="201"/>
        <end position="222"/>
    </location>
</feature>
<comment type="caution">
    <text evidence="3">The sequence shown here is derived from an EMBL/GenBank/DDBJ whole genome shotgun (WGS) entry which is preliminary data.</text>
</comment>
<reference evidence="3" key="1">
    <citation type="submission" date="2023-03" db="EMBL/GenBank/DDBJ databases">
        <title>Massive genome expansion in bonnet fungi (Mycena s.s.) driven by repeated elements and novel gene families across ecological guilds.</title>
        <authorList>
            <consortium name="Lawrence Berkeley National Laboratory"/>
            <person name="Harder C.B."/>
            <person name="Miyauchi S."/>
            <person name="Viragh M."/>
            <person name="Kuo A."/>
            <person name="Thoen E."/>
            <person name="Andreopoulos B."/>
            <person name="Lu D."/>
            <person name="Skrede I."/>
            <person name="Drula E."/>
            <person name="Henrissat B."/>
            <person name="Morin E."/>
            <person name="Kohler A."/>
            <person name="Barry K."/>
            <person name="LaButti K."/>
            <person name="Morin E."/>
            <person name="Salamov A."/>
            <person name="Lipzen A."/>
            <person name="Mereny Z."/>
            <person name="Hegedus B."/>
            <person name="Baldrian P."/>
            <person name="Stursova M."/>
            <person name="Weitz H."/>
            <person name="Taylor A."/>
            <person name="Grigoriev I.V."/>
            <person name="Nagy L.G."/>
            <person name="Martin F."/>
            <person name="Kauserud H."/>
        </authorList>
    </citation>
    <scope>NUCLEOTIDE SEQUENCE</scope>
    <source>
        <strain evidence="3">9284</strain>
    </source>
</reference>
<dbReference type="AlphaFoldDB" id="A0AAD7B657"/>
<protein>
    <submittedName>
        <fullName evidence="3">Uncharacterized protein</fullName>
    </submittedName>
</protein>
<dbReference type="Proteomes" id="UP001221142">
    <property type="component" value="Unassembled WGS sequence"/>
</dbReference>
<feature type="coiled-coil region" evidence="1">
    <location>
        <begin position="278"/>
        <end position="305"/>
    </location>
</feature>
<evidence type="ECO:0000256" key="1">
    <source>
        <dbReference type="SAM" id="Coils"/>
    </source>
</evidence>
<evidence type="ECO:0000313" key="4">
    <source>
        <dbReference type="Proteomes" id="UP001221142"/>
    </source>
</evidence>